<proteinExistence type="predicted"/>
<dbReference type="Proteomes" id="UP001172386">
    <property type="component" value="Unassembled WGS sequence"/>
</dbReference>
<comment type="caution">
    <text evidence="1">The sequence shown here is derived from an EMBL/GenBank/DDBJ whole genome shotgun (WGS) entry which is preliminary data.</text>
</comment>
<organism evidence="1 2">
    <name type="scientific">Neophaeococcomyces mojaviensis</name>
    <dbReference type="NCBI Taxonomy" id="3383035"/>
    <lineage>
        <taxon>Eukaryota</taxon>
        <taxon>Fungi</taxon>
        <taxon>Dikarya</taxon>
        <taxon>Ascomycota</taxon>
        <taxon>Pezizomycotina</taxon>
        <taxon>Eurotiomycetes</taxon>
        <taxon>Chaetothyriomycetidae</taxon>
        <taxon>Chaetothyriales</taxon>
        <taxon>Chaetothyriales incertae sedis</taxon>
        <taxon>Neophaeococcomyces</taxon>
    </lineage>
</organism>
<reference evidence="1" key="1">
    <citation type="submission" date="2022-10" db="EMBL/GenBank/DDBJ databases">
        <title>Culturing micro-colonial fungi from biological soil crusts in the Mojave desert and describing Neophaeococcomyces mojavensis, and introducing the new genera and species Taxawa tesnikishii.</title>
        <authorList>
            <person name="Kurbessoian T."/>
            <person name="Stajich J.E."/>
        </authorList>
    </citation>
    <scope>NUCLEOTIDE SEQUENCE</scope>
    <source>
        <strain evidence="1">JES_112</strain>
    </source>
</reference>
<keyword evidence="2" id="KW-1185">Reference proteome</keyword>
<protein>
    <submittedName>
        <fullName evidence="1">Uncharacterized protein</fullName>
    </submittedName>
</protein>
<evidence type="ECO:0000313" key="1">
    <source>
        <dbReference type="EMBL" id="KAJ9650335.1"/>
    </source>
</evidence>
<dbReference type="EMBL" id="JAPDRQ010000354">
    <property type="protein sequence ID" value="KAJ9650335.1"/>
    <property type="molecule type" value="Genomic_DNA"/>
</dbReference>
<name>A0ACC2ZS17_9EURO</name>
<sequence length="327" mass="35774">MGIQDLWTFLVAVLVFLALPGPGTFTLLTATGRGGVRGGYTALAGLLVGDQILMWLALAGVAALLKANPLVFHAVQYLGAAYLVWVGISLLRTPKHEGGDAGPIRMQPGRYFQQAILVSLLNPKAILFYMAFLPLFIDPKAHQGIATFAALAGIILVVSIGYCSMLIGVGNLARRRLIQHPRISDALLLVLVLIGLLADTAAASAQDHRCLTRGRNDGIHLLWRWLDNGSADVQYAGQRGRLQVQQVSQETTVLDEDRPYQFDSVWEERIDGRLNGRYHLSTQGALVLDLSYERARDGRRTTFHDDSEAWQEDGCHWPGGVAARVVD</sequence>
<gene>
    <name evidence="1" type="ORF">H2198_010363</name>
</gene>
<accession>A0ACC2ZS17</accession>
<evidence type="ECO:0000313" key="2">
    <source>
        <dbReference type="Proteomes" id="UP001172386"/>
    </source>
</evidence>